<sequence>MHTLLTVIYMCLYITEVKGFGLQCLGKEDSLLVLSVMFRYDGWVVLVSPYTVHMLRTKKSMKGRQKVVRLDDESR</sequence>
<evidence type="ECO:0000313" key="2">
    <source>
        <dbReference type="Proteomes" id="UP000030125"/>
    </source>
</evidence>
<reference evidence="1 2" key="1">
    <citation type="submission" date="2014-08" db="EMBL/GenBank/DDBJ databases">
        <title>Porphyromonas cangingivalis strain:COT-109_OH1386 Genome sequencing.</title>
        <authorList>
            <person name="Wallis C."/>
            <person name="Deusch O."/>
            <person name="O'Flynn C."/>
            <person name="Davis I."/>
            <person name="Jospin G."/>
            <person name="Darling A.E."/>
            <person name="Coil D.A."/>
            <person name="Alexiev A."/>
            <person name="Horsfall A."/>
            <person name="Kirkwood N."/>
            <person name="Harris S."/>
            <person name="Eisen J.A."/>
        </authorList>
    </citation>
    <scope>NUCLEOTIDE SEQUENCE [LARGE SCALE GENOMIC DNA]</scope>
    <source>
        <strain evidence="2">COT-109 OH1386</strain>
    </source>
</reference>
<proteinExistence type="predicted"/>
<evidence type="ECO:0000313" key="1">
    <source>
        <dbReference type="EMBL" id="KGN81555.1"/>
    </source>
</evidence>
<dbReference type="EMBL" id="JQJD01000025">
    <property type="protein sequence ID" value="KGN81555.1"/>
    <property type="molecule type" value="Genomic_DNA"/>
</dbReference>
<accession>A0A0A2EVL7</accession>
<dbReference type="AlphaFoldDB" id="A0A0A2EVL7"/>
<organism evidence="1 2">
    <name type="scientific">Porphyromonas cangingivalis</name>
    <dbReference type="NCBI Taxonomy" id="36874"/>
    <lineage>
        <taxon>Bacteria</taxon>
        <taxon>Pseudomonadati</taxon>
        <taxon>Bacteroidota</taxon>
        <taxon>Bacteroidia</taxon>
        <taxon>Bacteroidales</taxon>
        <taxon>Porphyromonadaceae</taxon>
        <taxon>Porphyromonas</taxon>
    </lineage>
</organism>
<keyword evidence="2" id="KW-1185">Reference proteome</keyword>
<name>A0A0A2EVL7_PORCN</name>
<dbReference type="Proteomes" id="UP000030125">
    <property type="component" value="Unassembled WGS sequence"/>
</dbReference>
<protein>
    <submittedName>
        <fullName evidence="1">Uncharacterized protein</fullName>
    </submittedName>
</protein>
<gene>
    <name evidence="1" type="ORF">HQ35_04030</name>
</gene>
<comment type="caution">
    <text evidence="1">The sequence shown here is derived from an EMBL/GenBank/DDBJ whole genome shotgun (WGS) entry which is preliminary data.</text>
</comment>